<evidence type="ECO:0000313" key="20">
    <source>
        <dbReference type="EMBL" id="KAL3527092.1"/>
    </source>
</evidence>
<feature type="compositionally biased region" description="Pro residues" evidence="17">
    <location>
        <begin position="32"/>
        <end position="76"/>
    </location>
</feature>
<keyword evidence="11 18" id="KW-1133">Transmembrane helix</keyword>
<feature type="binding site" evidence="16">
    <location>
        <position position="368"/>
    </location>
    <ligand>
        <name>ATP</name>
        <dbReference type="ChEBI" id="CHEBI:30616"/>
    </ligand>
</feature>
<evidence type="ECO:0000256" key="17">
    <source>
        <dbReference type="SAM" id="MobiDB-lite"/>
    </source>
</evidence>
<dbReference type="PANTHER" id="PTHR47982">
    <property type="entry name" value="PROLINE-RICH RECEPTOR-LIKE PROTEIN KINASE PERK4"/>
    <property type="match status" value="1"/>
</dbReference>
<keyword evidence="5" id="KW-0597">Phosphoprotein</keyword>
<keyword evidence="10 16" id="KW-0067">ATP-binding</keyword>
<comment type="caution">
    <text evidence="20">The sequence shown here is derived from an EMBL/GenBank/DDBJ whole genome shotgun (WGS) entry which is preliminary data.</text>
</comment>
<keyword evidence="4" id="KW-0723">Serine/threonine-protein kinase</keyword>
<dbReference type="PROSITE" id="PS50011">
    <property type="entry name" value="PROTEIN_KINASE_DOM"/>
    <property type="match status" value="1"/>
</dbReference>
<feature type="compositionally biased region" description="Pro residues" evidence="17">
    <location>
        <begin position="87"/>
        <end position="147"/>
    </location>
</feature>
<evidence type="ECO:0000256" key="2">
    <source>
        <dbReference type="ARBA" id="ARBA00012513"/>
    </source>
</evidence>
<dbReference type="InterPro" id="IPR047117">
    <property type="entry name" value="PERK1-13-like"/>
</dbReference>
<evidence type="ECO:0000256" key="12">
    <source>
        <dbReference type="ARBA" id="ARBA00023136"/>
    </source>
</evidence>
<evidence type="ECO:0000256" key="15">
    <source>
        <dbReference type="ARBA" id="ARBA00048679"/>
    </source>
</evidence>
<evidence type="ECO:0000256" key="10">
    <source>
        <dbReference type="ARBA" id="ARBA00022840"/>
    </source>
</evidence>
<evidence type="ECO:0000256" key="13">
    <source>
        <dbReference type="ARBA" id="ARBA00023180"/>
    </source>
</evidence>
<keyword evidence="7 18" id="KW-0812">Transmembrane</keyword>
<dbReference type="Gene3D" id="3.30.200.20">
    <property type="entry name" value="Phosphorylase Kinase, domain 1"/>
    <property type="match status" value="1"/>
</dbReference>
<evidence type="ECO:0000256" key="6">
    <source>
        <dbReference type="ARBA" id="ARBA00022679"/>
    </source>
</evidence>
<evidence type="ECO:0000256" key="14">
    <source>
        <dbReference type="ARBA" id="ARBA00047899"/>
    </source>
</evidence>
<evidence type="ECO:0000256" key="1">
    <source>
        <dbReference type="ARBA" id="ARBA00004162"/>
    </source>
</evidence>
<name>A0ABD3A8C6_9GENT</name>
<evidence type="ECO:0000256" key="18">
    <source>
        <dbReference type="SAM" id="Phobius"/>
    </source>
</evidence>
<evidence type="ECO:0000256" key="4">
    <source>
        <dbReference type="ARBA" id="ARBA00022527"/>
    </source>
</evidence>
<feature type="region of interest" description="Disordered" evidence="17">
    <location>
        <begin position="1"/>
        <end position="215"/>
    </location>
</feature>
<keyword evidence="9" id="KW-0418">Kinase</keyword>
<comment type="subcellular location">
    <subcellularLocation>
        <location evidence="1">Cell membrane</location>
        <topology evidence="1">Single-pass membrane protein</topology>
    </subcellularLocation>
</comment>
<dbReference type="GO" id="GO:0005524">
    <property type="term" value="F:ATP binding"/>
    <property type="evidence" value="ECO:0007669"/>
    <property type="project" value="UniProtKB-UniRule"/>
</dbReference>
<evidence type="ECO:0000256" key="3">
    <source>
        <dbReference type="ARBA" id="ARBA00022475"/>
    </source>
</evidence>
<evidence type="ECO:0000256" key="7">
    <source>
        <dbReference type="ARBA" id="ARBA00022692"/>
    </source>
</evidence>
<dbReference type="FunFam" id="1.10.510.10:FF:000239">
    <property type="entry name" value="Proline-rich receptor-like protein kinase PERK1"/>
    <property type="match status" value="1"/>
</dbReference>
<proteinExistence type="predicted"/>
<dbReference type="Pfam" id="PF07714">
    <property type="entry name" value="PK_Tyr_Ser-Thr"/>
    <property type="match status" value="1"/>
</dbReference>
<keyword evidence="21" id="KW-1185">Reference proteome</keyword>
<comment type="catalytic activity">
    <reaction evidence="14">
        <text>L-threonyl-[protein] + ATP = O-phospho-L-threonyl-[protein] + ADP + H(+)</text>
        <dbReference type="Rhea" id="RHEA:46608"/>
        <dbReference type="Rhea" id="RHEA-COMP:11060"/>
        <dbReference type="Rhea" id="RHEA-COMP:11605"/>
        <dbReference type="ChEBI" id="CHEBI:15378"/>
        <dbReference type="ChEBI" id="CHEBI:30013"/>
        <dbReference type="ChEBI" id="CHEBI:30616"/>
        <dbReference type="ChEBI" id="CHEBI:61977"/>
        <dbReference type="ChEBI" id="CHEBI:456216"/>
        <dbReference type="EC" id="2.7.11.1"/>
    </reaction>
</comment>
<feature type="compositionally biased region" description="Low complexity" evidence="17">
    <location>
        <begin position="77"/>
        <end position="86"/>
    </location>
</feature>
<dbReference type="InterPro" id="IPR017441">
    <property type="entry name" value="Protein_kinase_ATP_BS"/>
</dbReference>
<protein>
    <recommendedName>
        <fullName evidence="2">non-specific serine/threonine protein kinase</fullName>
        <ecNumber evidence="2">2.7.11.1</ecNumber>
    </recommendedName>
</protein>
<evidence type="ECO:0000256" key="16">
    <source>
        <dbReference type="PROSITE-ProRule" id="PRU10141"/>
    </source>
</evidence>
<accession>A0ABD3A8C6</accession>
<evidence type="ECO:0000256" key="8">
    <source>
        <dbReference type="ARBA" id="ARBA00022741"/>
    </source>
</evidence>
<comment type="catalytic activity">
    <reaction evidence="15">
        <text>L-seryl-[protein] + ATP = O-phospho-L-seryl-[protein] + ADP + H(+)</text>
        <dbReference type="Rhea" id="RHEA:17989"/>
        <dbReference type="Rhea" id="RHEA-COMP:9863"/>
        <dbReference type="Rhea" id="RHEA-COMP:11604"/>
        <dbReference type="ChEBI" id="CHEBI:15378"/>
        <dbReference type="ChEBI" id="CHEBI:29999"/>
        <dbReference type="ChEBI" id="CHEBI:30616"/>
        <dbReference type="ChEBI" id="CHEBI:83421"/>
        <dbReference type="ChEBI" id="CHEBI:456216"/>
        <dbReference type="EC" id="2.7.11.1"/>
    </reaction>
</comment>
<organism evidence="20 21">
    <name type="scientific">Cinchona calisaya</name>
    <dbReference type="NCBI Taxonomy" id="153742"/>
    <lineage>
        <taxon>Eukaryota</taxon>
        <taxon>Viridiplantae</taxon>
        <taxon>Streptophyta</taxon>
        <taxon>Embryophyta</taxon>
        <taxon>Tracheophyta</taxon>
        <taxon>Spermatophyta</taxon>
        <taxon>Magnoliopsida</taxon>
        <taxon>eudicotyledons</taxon>
        <taxon>Gunneridae</taxon>
        <taxon>Pentapetalae</taxon>
        <taxon>asterids</taxon>
        <taxon>lamiids</taxon>
        <taxon>Gentianales</taxon>
        <taxon>Rubiaceae</taxon>
        <taxon>Cinchonoideae</taxon>
        <taxon>Cinchoneae</taxon>
        <taxon>Cinchona</taxon>
    </lineage>
</organism>
<dbReference type="InterPro" id="IPR008271">
    <property type="entry name" value="Ser/Thr_kinase_AS"/>
</dbReference>
<evidence type="ECO:0000256" key="9">
    <source>
        <dbReference type="ARBA" id="ARBA00022777"/>
    </source>
</evidence>
<dbReference type="PROSITE" id="PS00108">
    <property type="entry name" value="PROTEIN_KINASE_ST"/>
    <property type="match status" value="1"/>
</dbReference>
<dbReference type="Proteomes" id="UP001630127">
    <property type="component" value="Unassembled WGS sequence"/>
</dbReference>
<dbReference type="InterPro" id="IPR001245">
    <property type="entry name" value="Ser-Thr/Tyr_kinase_cat_dom"/>
</dbReference>
<evidence type="ECO:0000256" key="5">
    <source>
        <dbReference type="ARBA" id="ARBA00022553"/>
    </source>
</evidence>
<sequence length="703" mass="73733">MDKQPEDSRLPPGSPVDMEKKYNDSSPSPSDSSPPAPPPPGASPPSPSPDSSPPQAPPPAAPQTPPPPPPPPPPPTGNDNNGSTTPSPSPSPPPPPAGGSNSPPPPTSSSPSPPPPKSPTPSSSPPSPQPPSPPPPPSGTGTPPSPSAPASANNSSPPPSGSANPVLPPGVIPPPPAPEKPTPPSRGIPAPQNSPSSSSGSRTSNSPPSSGSSPANHTAIITGVAVAGAMVVAFLFVWLVCTKKKKKQLSYMDPGRPPKGTDAFYSGPPHLNNQNPAEYVFKIPTPSGGAVGGFSGSGEFNSGGFLGHNHAGIPPPSPGLGGFSKSQFSYEELAGATSGFSQANLLGQGGFGYVHKGVLPDGREVAVKSLKSGSGQGEREFQAEVEIISRVHHRHLVSLVGYCIAEGQRMLVYEFVPNKTLECHLYGKGQPVMDWGVRLRIALGSAKGLAYLHEDCYPKIIHRDIKAANILLDDKFEAMVADFGLAKLSSDNYTHVSTRVMGTFGYMAPEYASSGKLTEKSDVFSFGVMLLELITGRRPVDLTNNYMEDSLVDWARPLLATAMQDGNYNELVDPRLEGNYVPHEMSRMIACAAASIRHSARRRPKMSQIVHALEGDSSLEDLNEGGKQKMNGAFGLQSGNIESQAYNTGMYNADMNKFRKMVMDSQEYNSSEFGATSEYGLNPSSSSSDSREFGTSDNQKPKI</sequence>
<reference evidence="20 21" key="1">
    <citation type="submission" date="2024-11" db="EMBL/GenBank/DDBJ databases">
        <title>A near-complete genome assembly of Cinchona calisaya.</title>
        <authorList>
            <person name="Lian D.C."/>
            <person name="Zhao X.W."/>
            <person name="Wei L."/>
        </authorList>
    </citation>
    <scope>NUCLEOTIDE SEQUENCE [LARGE SCALE GENOMIC DNA]</scope>
    <source>
        <tissue evidence="20">Nenye</tissue>
    </source>
</reference>
<dbReference type="Gene3D" id="1.10.510.10">
    <property type="entry name" value="Transferase(Phosphotransferase) domain 1"/>
    <property type="match status" value="1"/>
</dbReference>
<evidence type="ECO:0000259" key="19">
    <source>
        <dbReference type="PROSITE" id="PS50011"/>
    </source>
</evidence>
<dbReference type="InterPro" id="IPR000719">
    <property type="entry name" value="Prot_kinase_dom"/>
</dbReference>
<dbReference type="GO" id="GO:0005886">
    <property type="term" value="C:plasma membrane"/>
    <property type="evidence" value="ECO:0007669"/>
    <property type="project" value="UniProtKB-SubCell"/>
</dbReference>
<keyword evidence="6" id="KW-0808">Transferase</keyword>
<dbReference type="EC" id="2.7.11.1" evidence="2"/>
<dbReference type="PANTHER" id="PTHR47982:SF6">
    <property type="entry name" value="PROLINE-RICH RECEPTOR-LIKE PROTEIN KINASE PERK4"/>
    <property type="match status" value="1"/>
</dbReference>
<evidence type="ECO:0000256" key="11">
    <source>
        <dbReference type="ARBA" id="ARBA00022989"/>
    </source>
</evidence>
<feature type="compositionally biased region" description="Low complexity" evidence="17">
    <location>
        <begin position="193"/>
        <end position="215"/>
    </location>
</feature>
<evidence type="ECO:0000313" key="21">
    <source>
        <dbReference type="Proteomes" id="UP001630127"/>
    </source>
</evidence>
<feature type="domain" description="Protein kinase" evidence="19">
    <location>
        <begin position="340"/>
        <end position="619"/>
    </location>
</feature>
<dbReference type="EMBL" id="JBJUIK010000005">
    <property type="protein sequence ID" value="KAL3527092.1"/>
    <property type="molecule type" value="Genomic_DNA"/>
</dbReference>
<dbReference type="AlphaFoldDB" id="A0ABD3A8C6"/>
<dbReference type="SMART" id="SM00220">
    <property type="entry name" value="S_TKc"/>
    <property type="match status" value="1"/>
</dbReference>
<gene>
    <name evidence="20" type="ORF">ACH5RR_011748</name>
</gene>
<dbReference type="GO" id="GO:0004674">
    <property type="term" value="F:protein serine/threonine kinase activity"/>
    <property type="evidence" value="ECO:0007669"/>
    <property type="project" value="UniProtKB-KW"/>
</dbReference>
<keyword evidence="13" id="KW-0325">Glycoprotein</keyword>
<dbReference type="SUPFAM" id="SSF56112">
    <property type="entry name" value="Protein kinase-like (PK-like)"/>
    <property type="match status" value="1"/>
</dbReference>
<feature type="transmembrane region" description="Helical" evidence="18">
    <location>
        <begin position="219"/>
        <end position="241"/>
    </location>
</feature>
<dbReference type="InterPro" id="IPR011009">
    <property type="entry name" value="Kinase-like_dom_sf"/>
</dbReference>
<keyword evidence="8 16" id="KW-0547">Nucleotide-binding</keyword>
<dbReference type="FunFam" id="3.30.200.20:FF:000207">
    <property type="entry name" value="proline-rich receptor-like protein kinase PERK1"/>
    <property type="match status" value="1"/>
</dbReference>
<feature type="compositionally biased region" description="Pro residues" evidence="17">
    <location>
        <begin position="156"/>
        <end position="186"/>
    </location>
</feature>
<keyword evidence="3" id="KW-1003">Cell membrane</keyword>
<feature type="region of interest" description="Disordered" evidence="17">
    <location>
        <begin position="673"/>
        <end position="703"/>
    </location>
</feature>
<keyword evidence="12 18" id="KW-0472">Membrane</keyword>
<dbReference type="PROSITE" id="PS00107">
    <property type="entry name" value="PROTEIN_KINASE_ATP"/>
    <property type="match status" value="1"/>
</dbReference>